<organism evidence="7 8">
    <name type="scientific">Trypanosoma cruzi</name>
    <dbReference type="NCBI Taxonomy" id="5693"/>
    <lineage>
        <taxon>Eukaryota</taxon>
        <taxon>Discoba</taxon>
        <taxon>Euglenozoa</taxon>
        <taxon>Kinetoplastea</taxon>
        <taxon>Metakinetoplastina</taxon>
        <taxon>Trypanosomatida</taxon>
        <taxon>Trypanosomatidae</taxon>
        <taxon>Trypanosoma</taxon>
        <taxon>Schizotrypanum</taxon>
    </lineage>
</organism>
<evidence type="ECO:0000256" key="4">
    <source>
        <dbReference type="SAM" id="Phobius"/>
    </source>
</evidence>
<dbReference type="Pfam" id="PF00225">
    <property type="entry name" value="Kinesin"/>
    <property type="match status" value="2"/>
</dbReference>
<feature type="chain" id="PRO_5029858739" description="Kinesin motor domain-containing protein" evidence="5">
    <location>
        <begin position="19"/>
        <end position="1755"/>
    </location>
</feature>
<comment type="caution">
    <text evidence="7">The sequence shown here is derived from an EMBL/GenBank/DDBJ whole genome shotgun (WGS) entry which is preliminary data.</text>
</comment>
<dbReference type="InterPro" id="IPR027417">
    <property type="entry name" value="P-loop_NTPase"/>
</dbReference>
<accession>A0A7J6Y893</accession>
<keyword evidence="2" id="KW-0175">Coiled coil</keyword>
<evidence type="ECO:0000313" key="7">
    <source>
        <dbReference type="EMBL" id="KAF5222745.1"/>
    </source>
</evidence>
<dbReference type="EMBL" id="JABDHM010000024">
    <property type="protein sequence ID" value="KAF5222745.1"/>
    <property type="molecule type" value="Genomic_DNA"/>
</dbReference>
<feature type="domain" description="Kinesin motor" evidence="6">
    <location>
        <begin position="264"/>
        <end position="798"/>
    </location>
</feature>
<keyword evidence="4" id="KW-0472">Membrane</keyword>
<keyword evidence="1" id="KW-0067">ATP-binding</keyword>
<feature type="compositionally biased region" description="Polar residues" evidence="3">
    <location>
        <begin position="208"/>
        <end position="228"/>
    </location>
</feature>
<feature type="compositionally biased region" description="Basic and acidic residues" evidence="3">
    <location>
        <begin position="546"/>
        <end position="556"/>
    </location>
</feature>
<dbReference type="VEuPathDB" id="TriTrypDB:BCY84_11092"/>
<feature type="region of interest" description="Disordered" evidence="3">
    <location>
        <begin position="854"/>
        <end position="877"/>
    </location>
</feature>
<feature type="coiled-coil region" evidence="2">
    <location>
        <begin position="923"/>
        <end position="981"/>
    </location>
</feature>
<proteinExistence type="inferred from homology"/>
<dbReference type="VEuPathDB" id="TriTrypDB:ECC02_004076"/>
<feature type="region of interest" description="Disordered" evidence="3">
    <location>
        <begin position="57"/>
        <end position="79"/>
    </location>
</feature>
<dbReference type="PANTHER" id="PTHR24115">
    <property type="entry name" value="KINESIN-RELATED"/>
    <property type="match status" value="1"/>
</dbReference>
<evidence type="ECO:0000313" key="8">
    <source>
        <dbReference type="Proteomes" id="UP000583944"/>
    </source>
</evidence>
<dbReference type="GO" id="GO:0003777">
    <property type="term" value="F:microtubule motor activity"/>
    <property type="evidence" value="ECO:0007669"/>
    <property type="project" value="InterPro"/>
</dbReference>
<dbReference type="Proteomes" id="UP000583944">
    <property type="component" value="Unassembled WGS sequence"/>
</dbReference>
<dbReference type="GO" id="GO:0008017">
    <property type="term" value="F:microtubule binding"/>
    <property type="evidence" value="ECO:0007669"/>
    <property type="project" value="InterPro"/>
</dbReference>
<evidence type="ECO:0000256" key="2">
    <source>
        <dbReference type="SAM" id="Coils"/>
    </source>
</evidence>
<dbReference type="Gene3D" id="3.40.850.10">
    <property type="entry name" value="Kinesin motor domain"/>
    <property type="match status" value="2"/>
</dbReference>
<feature type="transmembrane region" description="Helical" evidence="4">
    <location>
        <begin position="90"/>
        <end position="110"/>
    </location>
</feature>
<dbReference type="SUPFAM" id="SSF52540">
    <property type="entry name" value="P-loop containing nucleoside triphosphate hydrolases"/>
    <property type="match status" value="1"/>
</dbReference>
<sequence>MYSCFFFFVSLPQGEVLAFVTTHCMGSCTFLLFIYVCRVQNEKSRYRREGGSEEVWDTKGRGVGEKGRHAPGRRGQHKQQITVTNKQKTIIIIFLRVCVCVCVFEFYMYADDTGGETPLEDLSDFPVEHSGVFSPLNKMHLPISRRRMALPVVHIRTRPILPYLGEGKNQRHVWCLDHQKIVVRSNKLVPSRCRTASPLKSNGAPRSAPTSPFVSSPPRQHSPSSGWLSESLPPKMLFARKTPRKHHSESSRSRGTTASATKIGNKTFASATPEVTPLNNSGVIRREEHFNFDFVHGEDATQEELFEESVLDFVDMALLAQSVAIVCYGPTGSGKTYSMMGSTRGQALKKIGRVVPAVDSLLLLENRPIFDSKNRGKVVSLAERLSNSQRSNLTSTGTALSDTAALVSTTASTAIPVRETSTPAAKIEEEQQQPHRQQQQQRNFISPRRGADANDMEGSSLSSGLSQFDLGFSTYMDAFGGTRNEMSLTGISSGLTESMTVPDEGNETMGLLPRIVLILLERRGERVVLGQNEPSVKATPGNRSGNGKDKSQETQKQRHSVSLTLKELTLYGVELYMDEFYDLLDPAKRAIPNISDIGGLDAFCQRLNIPNSLAVSSSCGGKRASGGGTGSTSFRGGGVRVSSVEDFRRCYKLATRNRVMKGHQRNDTSSRSHAVFILQLQFDLADSQNAGSNAVTQSIYSYVAMVDLAGSERVKETKVDGVALREAQYINKSLSAFSAVLLALYQRSSHIPYRDSKLTRLLRPCLELGRVLVLVHVAPCSAEETISSLKFAEQARYTNVQSHSLLNAATEVVALFDDMTDPHAEELMETYHRTEVEYAQLCAEVRLAHLSRETPDDSLTSAESPGENSSTLQELPQNKKRDYVIGTLVKRHMHRYKALEEKRLQESAAEIEREWAFYVENVKRSRKQDMENLKLSIEKLRSANARLAEENSKPVLRDDHVMAIQQRLKELSTEINNYAREKLLLMEGMRAIRQRLALQTDLERCLDQQLQEFQQVAAGGGDNGARLPVDSIVDEELGEIYHQQLLLSREMSLLRRESTCFVRGDRIWEGIWARVMRQELLLAVSIDMEMMEGILLRPQSLRWVLEANGMTPDAARDVVFPTSSVARNVKILLDTLETLKKQSASNPYGSGESDVKDPPLPHVPLLMSNGDEVRPAPTLIGRYGDEAKLQEAAVRKLVEEGIFCEVTFFSMGVEELVRRRLPATGLMQRTNYKVHWGCLRLVHPPKDTSSYSLELFQRTYSGSDKVRDRRVISIPLGEPQLRIKLHVIEAEGIVHTSPWDDGSVATEAALPLIALELQGVHPVTNTGTQQYQEREKDAKSRGHTHYIAPCATDTGGAHNGNGLLANGAESSSAREFLLSKRLDCGGELLLPSGCMAACEEGSGFFLFHFPERIVARKTRTEAVECIVAALSGLTLPFFSSASRCPSSGSMNADTSIGDISVVTYQHVPYLLLSSNGGPLRGGDAKGLPVLRRVGVQSLGYFSATQICFYFQKEDSRRMSADGDALSRFPRSPLGRVAMPLSTACAMLSRLGALTPFSGSGVGSSSNGHAHIGSNNAGAVQSVDETESMMWRMQQLYAFRRKTCARVRQQIFDAEDIKAELLYSYSDSEFMRGSYIKDVLKEARELIDLQQPQTSAALALRGMIRATPGVCRELCGAVVPWTLWHWAHRWKALQLTHSHQRALADAYDMEDDEDSMDGSEGGGRLSMMASSGTTRDDGGQAFIVFEELPCFLACME</sequence>
<gene>
    <name evidence="7" type="ORF">ECC02_004076</name>
</gene>
<dbReference type="GO" id="GO:0005874">
    <property type="term" value="C:microtubule"/>
    <property type="evidence" value="ECO:0007669"/>
    <property type="project" value="TreeGrafter"/>
</dbReference>
<comment type="similarity">
    <text evidence="1">Belongs to the TRAFAC class myosin-kinesin ATPase superfamily. Kinesin family.</text>
</comment>
<keyword evidence="5" id="KW-0732">Signal</keyword>
<dbReference type="InterPro" id="IPR036961">
    <property type="entry name" value="Kinesin_motor_dom_sf"/>
</dbReference>
<feature type="region of interest" description="Disordered" evidence="3">
    <location>
        <begin position="193"/>
        <end position="274"/>
    </location>
</feature>
<keyword evidence="4" id="KW-0812">Transmembrane</keyword>
<dbReference type="SMART" id="SM00129">
    <property type="entry name" value="KISc"/>
    <property type="match status" value="1"/>
</dbReference>
<keyword evidence="4" id="KW-1133">Transmembrane helix</keyword>
<dbReference type="InterPro" id="IPR001752">
    <property type="entry name" value="Kinesin_motor_dom"/>
</dbReference>
<evidence type="ECO:0000256" key="5">
    <source>
        <dbReference type="SAM" id="SignalP"/>
    </source>
</evidence>
<reference evidence="7 8" key="1">
    <citation type="journal article" date="2019" name="Genome Biol. Evol.">
        <title>Nanopore Sequencing Significantly Improves Genome Assembly of the Protozoan Parasite Trypanosoma cruzi.</title>
        <authorList>
            <person name="Diaz-Viraque F."/>
            <person name="Pita S."/>
            <person name="Greif G."/>
            <person name="de Souza R.C.M."/>
            <person name="Iraola G."/>
            <person name="Robello C."/>
        </authorList>
    </citation>
    <scope>NUCLEOTIDE SEQUENCE [LARGE SCALE GENOMIC DNA]</scope>
    <source>
        <strain evidence="7 8">Berenice</strain>
    </source>
</reference>
<dbReference type="GO" id="GO:0007018">
    <property type="term" value="P:microtubule-based movement"/>
    <property type="evidence" value="ECO:0007669"/>
    <property type="project" value="InterPro"/>
</dbReference>
<dbReference type="GO" id="GO:0005524">
    <property type="term" value="F:ATP binding"/>
    <property type="evidence" value="ECO:0007669"/>
    <property type="project" value="UniProtKB-UniRule"/>
</dbReference>
<keyword evidence="1" id="KW-0505">Motor protein</keyword>
<dbReference type="GO" id="GO:0016887">
    <property type="term" value="F:ATP hydrolysis activity"/>
    <property type="evidence" value="ECO:0007669"/>
    <property type="project" value="TreeGrafter"/>
</dbReference>
<dbReference type="PROSITE" id="PS50067">
    <property type="entry name" value="KINESIN_MOTOR_2"/>
    <property type="match status" value="1"/>
</dbReference>
<keyword evidence="1" id="KW-0547">Nucleotide-binding</keyword>
<evidence type="ECO:0000256" key="3">
    <source>
        <dbReference type="SAM" id="MobiDB-lite"/>
    </source>
</evidence>
<feature type="region of interest" description="Disordered" evidence="3">
    <location>
        <begin position="426"/>
        <end position="462"/>
    </location>
</feature>
<name>A0A7J6Y893_TRYCR</name>
<dbReference type="GO" id="GO:0005871">
    <property type="term" value="C:kinesin complex"/>
    <property type="evidence" value="ECO:0007669"/>
    <property type="project" value="TreeGrafter"/>
</dbReference>
<feature type="compositionally biased region" description="Basic and acidic residues" evidence="3">
    <location>
        <begin position="57"/>
        <end position="68"/>
    </location>
</feature>
<feature type="binding site" evidence="1">
    <location>
        <begin position="329"/>
        <end position="336"/>
    </location>
    <ligand>
        <name>ATP</name>
        <dbReference type="ChEBI" id="CHEBI:30616"/>
    </ligand>
</feature>
<protein>
    <recommendedName>
        <fullName evidence="6">Kinesin motor domain-containing protein</fullName>
    </recommendedName>
</protein>
<dbReference type="InterPro" id="IPR027640">
    <property type="entry name" value="Kinesin-like_fam"/>
</dbReference>
<dbReference type="PANTHER" id="PTHR24115:SF991">
    <property type="entry name" value="PUTATIVE-RELATED"/>
    <property type="match status" value="1"/>
</dbReference>
<feature type="transmembrane region" description="Helical" evidence="4">
    <location>
        <begin position="16"/>
        <end position="37"/>
    </location>
</feature>
<feature type="region of interest" description="Disordered" evidence="3">
    <location>
        <begin position="530"/>
        <end position="559"/>
    </location>
</feature>
<feature type="signal peptide" evidence="5">
    <location>
        <begin position="1"/>
        <end position="18"/>
    </location>
</feature>
<feature type="compositionally biased region" description="Polar residues" evidence="3">
    <location>
        <begin position="857"/>
        <end position="876"/>
    </location>
</feature>
<evidence type="ECO:0000256" key="1">
    <source>
        <dbReference type="PROSITE-ProRule" id="PRU00283"/>
    </source>
</evidence>
<evidence type="ECO:0000259" key="6">
    <source>
        <dbReference type="PROSITE" id="PS50067"/>
    </source>
</evidence>